<dbReference type="InterPro" id="IPR036291">
    <property type="entry name" value="NAD(P)-bd_dom_sf"/>
</dbReference>
<gene>
    <name evidence="5" type="ORF">Rhe02_94040</name>
</gene>
<dbReference type="Pfam" id="PF22725">
    <property type="entry name" value="GFO_IDH_MocA_C3"/>
    <property type="match status" value="1"/>
</dbReference>
<proteinExistence type="inferred from homology"/>
<evidence type="ECO:0000256" key="1">
    <source>
        <dbReference type="ARBA" id="ARBA00010928"/>
    </source>
</evidence>
<dbReference type="GO" id="GO:0016491">
    <property type="term" value="F:oxidoreductase activity"/>
    <property type="evidence" value="ECO:0007669"/>
    <property type="project" value="UniProtKB-KW"/>
</dbReference>
<dbReference type="SUPFAM" id="SSF51735">
    <property type="entry name" value="NAD(P)-binding Rossmann-fold domains"/>
    <property type="match status" value="1"/>
</dbReference>
<feature type="domain" description="Gfo/Idh/MocA-like oxidoreductase N-terminal" evidence="3">
    <location>
        <begin position="7"/>
        <end position="123"/>
    </location>
</feature>
<dbReference type="Proteomes" id="UP000612899">
    <property type="component" value="Unassembled WGS sequence"/>
</dbReference>
<dbReference type="GO" id="GO:0000166">
    <property type="term" value="F:nucleotide binding"/>
    <property type="evidence" value="ECO:0007669"/>
    <property type="project" value="InterPro"/>
</dbReference>
<dbReference type="InterPro" id="IPR000683">
    <property type="entry name" value="Gfo/Idh/MocA-like_OxRdtase_N"/>
</dbReference>
<dbReference type="Gene3D" id="3.30.360.10">
    <property type="entry name" value="Dihydrodipicolinate Reductase, domain 2"/>
    <property type="match status" value="1"/>
</dbReference>
<evidence type="ECO:0000313" key="6">
    <source>
        <dbReference type="Proteomes" id="UP000612899"/>
    </source>
</evidence>
<keyword evidence="6" id="KW-1185">Reference proteome</keyword>
<dbReference type="Gene3D" id="3.40.50.720">
    <property type="entry name" value="NAD(P)-binding Rossmann-like Domain"/>
    <property type="match status" value="1"/>
</dbReference>
<evidence type="ECO:0000259" key="3">
    <source>
        <dbReference type="Pfam" id="PF01408"/>
    </source>
</evidence>
<dbReference type="InterPro" id="IPR050984">
    <property type="entry name" value="Gfo/Idh/MocA_domain"/>
</dbReference>
<dbReference type="AlphaFoldDB" id="A0A8J3VM70"/>
<dbReference type="EMBL" id="BONY01000128">
    <property type="protein sequence ID" value="GIH11337.1"/>
    <property type="molecule type" value="Genomic_DNA"/>
</dbReference>
<keyword evidence="2" id="KW-0560">Oxidoreductase</keyword>
<comment type="similarity">
    <text evidence="1">Belongs to the Gfo/Idh/MocA family.</text>
</comment>
<protein>
    <submittedName>
        <fullName evidence="5">Oxidoreductase</fullName>
    </submittedName>
</protein>
<sequence>MSVANKIRWGVLATGGIATRFVNDLKNVPDAEVVAVGSRTAETAVAFQEAHGIPRAHGSWAELAHDPDVDIIYIATPHSHHHAAGLVCLHAGKPLLVEKAFTLDLAQAQDLVTVARERQLFLMEAMWTRTLPSILRMLELIADGAIGQVTSIHAGFGLGIDFDPSHRLRNPQLGGGALLDLGVYPIHFTQLLLGSPTHVHSWAHLHPEGTDARTGIVLGFANGEVATLYCGVGGDIRSATVVGTKGRFEFTNGFHNAAGFTLHRNGSEPETITTEPSSLHFQAAEAGRCLRAGLTESPLVPLSSTLSVMHTLDAVRAQIGVVY</sequence>
<accession>A0A8J3VM70</accession>
<organism evidence="5 6">
    <name type="scientific">Rhizocola hellebori</name>
    <dbReference type="NCBI Taxonomy" id="1392758"/>
    <lineage>
        <taxon>Bacteria</taxon>
        <taxon>Bacillati</taxon>
        <taxon>Actinomycetota</taxon>
        <taxon>Actinomycetes</taxon>
        <taxon>Micromonosporales</taxon>
        <taxon>Micromonosporaceae</taxon>
        <taxon>Rhizocola</taxon>
    </lineage>
</organism>
<reference evidence="5" key="1">
    <citation type="submission" date="2021-01" db="EMBL/GenBank/DDBJ databases">
        <title>Whole genome shotgun sequence of Rhizocola hellebori NBRC 109834.</title>
        <authorList>
            <person name="Komaki H."/>
            <person name="Tamura T."/>
        </authorList>
    </citation>
    <scope>NUCLEOTIDE SEQUENCE</scope>
    <source>
        <strain evidence="5">NBRC 109834</strain>
    </source>
</reference>
<dbReference type="InterPro" id="IPR055170">
    <property type="entry name" value="GFO_IDH_MocA-like_dom"/>
</dbReference>
<name>A0A8J3VM70_9ACTN</name>
<evidence type="ECO:0000313" key="5">
    <source>
        <dbReference type="EMBL" id="GIH11337.1"/>
    </source>
</evidence>
<evidence type="ECO:0000259" key="4">
    <source>
        <dbReference type="Pfam" id="PF22725"/>
    </source>
</evidence>
<feature type="domain" description="GFO/IDH/MocA-like oxidoreductase" evidence="4">
    <location>
        <begin position="135"/>
        <end position="249"/>
    </location>
</feature>
<comment type="caution">
    <text evidence="5">The sequence shown here is derived from an EMBL/GenBank/DDBJ whole genome shotgun (WGS) entry which is preliminary data.</text>
</comment>
<dbReference type="Pfam" id="PF01408">
    <property type="entry name" value="GFO_IDH_MocA"/>
    <property type="match status" value="1"/>
</dbReference>
<dbReference type="PANTHER" id="PTHR22604">
    <property type="entry name" value="OXIDOREDUCTASES"/>
    <property type="match status" value="1"/>
</dbReference>
<dbReference type="PANTHER" id="PTHR22604:SF105">
    <property type="entry name" value="TRANS-1,2-DIHYDROBENZENE-1,2-DIOL DEHYDROGENASE"/>
    <property type="match status" value="1"/>
</dbReference>
<dbReference type="SUPFAM" id="SSF55347">
    <property type="entry name" value="Glyceraldehyde-3-phosphate dehydrogenase-like, C-terminal domain"/>
    <property type="match status" value="1"/>
</dbReference>
<evidence type="ECO:0000256" key="2">
    <source>
        <dbReference type="ARBA" id="ARBA00023002"/>
    </source>
</evidence>